<proteinExistence type="predicted"/>
<dbReference type="AlphaFoldDB" id="A0A919JZ82"/>
<feature type="transmembrane region" description="Helical" evidence="1">
    <location>
        <begin position="96"/>
        <end position="121"/>
    </location>
</feature>
<feature type="transmembrane region" description="Helical" evidence="1">
    <location>
        <begin position="162"/>
        <end position="185"/>
    </location>
</feature>
<dbReference type="EMBL" id="BOMV01000039">
    <property type="protein sequence ID" value="GIE95944.1"/>
    <property type="molecule type" value="Genomic_DNA"/>
</dbReference>
<evidence type="ECO:0000313" key="2">
    <source>
        <dbReference type="EMBL" id="GIE95944.1"/>
    </source>
</evidence>
<sequence>MALFAFGKKLDVTKSVLARATPAPFLVRCGVALAGLLAMIVAWPAALVGSEYFVLLALAAIYPAAAPRGRGATFSAVLVVAGWLVDTTGYDAPVALWRVLTMASLLYIGHSLTALAAVLPFDAVVNVDVVSNWLLRVAGVVLISAVLTVVVLGLSADLAGGAFLLATIVGLAGAVGATVLIARLLQRVPDGT</sequence>
<reference evidence="2" key="1">
    <citation type="submission" date="2021-01" db="EMBL/GenBank/DDBJ databases">
        <title>Whole genome shotgun sequence of Actinoplanes rishiriensis NBRC 108556.</title>
        <authorList>
            <person name="Komaki H."/>
            <person name="Tamura T."/>
        </authorList>
    </citation>
    <scope>NUCLEOTIDE SEQUENCE</scope>
    <source>
        <strain evidence="2">NBRC 108556</strain>
    </source>
</reference>
<keyword evidence="1" id="KW-0472">Membrane</keyword>
<evidence type="ECO:0000256" key="1">
    <source>
        <dbReference type="SAM" id="Phobius"/>
    </source>
</evidence>
<dbReference type="RefSeq" id="WP_203782234.1">
    <property type="nucleotide sequence ID" value="NZ_BOMV01000039.1"/>
</dbReference>
<dbReference type="Proteomes" id="UP000636960">
    <property type="component" value="Unassembled WGS sequence"/>
</dbReference>
<name>A0A919JZ82_9ACTN</name>
<feature type="transmembrane region" description="Helical" evidence="1">
    <location>
        <begin position="133"/>
        <end position="156"/>
    </location>
</feature>
<keyword evidence="1" id="KW-0812">Transmembrane</keyword>
<accession>A0A919JZ82</accession>
<keyword evidence="3" id="KW-1185">Reference proteome</keyword>
<comment type="caution">
    <text evidence="2">The sequence shown here is derived from an EMBL/GenBank/DDBJ whole genome shotgun (WGS) entry which is preliminary data.</text>
</comment>
<protein>
    <submittedName>
        <fullName evidence="2">Uncharacterized protein</fullName>
    </submittedName>
</protein>
<gene>
    <name evidence="2" type="ORF">Ari01nite_34090</name>
</gene>
<feature type="transmembrane region" description="Helical" evidence="1">
    <location>
        <begin position="25"/>
        <end position="43"/>
    </location>
</feature>
<keyword evidence="1" id="KW-1133">Transmembrane helix</keyword>
<organism evidence="2 3">
    <name type="scientific">Paractinoplanes rishiriensis</name>
    <dbReference type="NCBI Taxonomy" id="1050105"/>
    <lineage>
        <taxon>Bacteria</taxon>
        <taxon>Bacillati</taxon>
        <taxon>Actinomycetota</taxon>
        <taxon>Actinomycetes</taxon>
        <taxon>Micromonosporales</taxon>
        <taxon>Micromonosporaceae</taxon>
        <taxon>Paractinoplanes</taxon>
    </lineage>
</organism>
<evidence type="ECO:0000313" key="3">
    <source>
        <dbReference type="Proteomes" id="UP000636960"/>
    </source>
</evidence>